<proteinExistence type="predicted"/>
<protein>
    <submittedName>
        <fullName evidence="1">GRCR2 protein</fullName>
    </submittedName>
</protein>
<gene>
    <name evidence="1" type="primary">Grxcr2</name>
    <name evidence="1" type="ORF">GTO96_0007109</name>
</gene>
<reference evidence="1 2" key="1">
    <citation type="journal article" date="2021" name="Cell">
        <title>Tracing the genetic footprints of vertebrate landing in non-teleost ray-finned fishes.</title>
        <authorList>
            <person name="Bi X."/>
            <person name="Wang K."/>
            <person name="Yang L."/>
            <person name="Pan H."/>
            <person name="Jiang H."/>
            <person name="Wei Q."/>
            <person name="Fang M."/>
            <person name="Yu H."/>
            <person name="Zhu C."/>
            <person name="Cai Y."/>
            <person name="He Y."/>
            <person name="Gan X."/>
            <person name="Zeng H."/>
            <person name="Yu D."/>
            <person name="Zhu Y."/>
            <person name="Jiang H."/>
            <person name="Qiu Q."/>
            <person name="Yang H."/>
            <person name="Zhang Y.E."/>
            <person name="Wang W."/>
            <person name="Zhu M."/>
            <person name="He S."/>
            <person name="Zhang G."/>
        </authorList>
    </citation>
    <scope>NUCLEOTIDE SEQUENCE [LARGE SCALE GENOMIC DNA]</scope>
    <source>
        <strain evidence="1">Bchr_013</strain>
    </source>
</reference>
<dbReference type="PANTHER" id="PTHR46926:SF1">
    <property type="entry name" value="GLUTAREDOXIN DOMAIN-CONTAINING CYSTEINE-RICH PROTEIN 2"/>
    <property type="match status" value="1"/>
</dbReference>
<feature type="non-terminal residue" evidence="1">
    <location>
        <position position="419"/>
    </location>
</feature>
<evidence type="ECO:0000313" key="1">
    <source>
        <dbReference type="EMBL" id="KAG2456150.1"/>
    </source>
</evidence>
<dbReference type="Proteomes" id="UP000886611">
    <property type="component" value="Unassembled WGS sequence"/>
</dbReference>
<comment type="caution">
    <text evidence="1">The sequence shown here is derived from an EMBL/GenBank/DDBJ whole genome shotgun (WGS) entry which is preliminary data.</text>
</comment>
<dbReference type="PANTHER" id="PTHR46926">
    <property type="entry name" value="GLUTAREDOXIN DOMAIN-CONTAINING CYSTEINE-RICH PROTEIN 2"/>
    <property type="match status" value="1"/>
</dbReference>
<accession>A0A8X7WUP1</accession>
<evidence type="ECO:0000313" key="2">
    <source>
        <dbReference type="Proteomes" id="UP000886611"/>
    </source>
</evidence>
<dbReference type="GO" id="GO:0007605">
    <property type="term" value="P:sensory perception of sound"/>
    <property type="evidence" value="ECO:0007669"/>
    <property type="project" value="InterPro"/>
</dbReference>
<dbReference type="AlphaFoldDB" id="A0A8X7WUP1"/>
<feature type="non-terminal residue" evidence="1">
    <location>
        <position position="1"/>
    </location>
</feature>
<dbReference type="InterPro" id="IPR033023">
    <property type="entry name" value="GRXCR2"/>
</dbReference>
<dbReference type="EMBL" id="JAATIS010009265">
    <property type="protein sequence ID" value="KAG2456150.1"/>
    <property type="molecule type" value="Genomic_DNA"/>
</dbReference>
<keyword evidence="2" id="KW-1185">Reference proteome</keyword>
<sequence>MDEFHQKLNERFDSKPKKVRFKISSSYSGRVLKQVYEDGQAVESPQQDYPHSFLHGKFQRRIDSDQFFSFGEMPDQEVYTPTRLTAQRINVFKDGNSYSFSNGGHPLFSDFTPGDSKQSSVLDFGKIIIYTSNLRIIRTSQGKKELAKQMIEERNAFGDDFRSPIAPDELQPSILSEDINELYPKATYFQDLGEDSRCPQCEGRGCSPCAVCHGSKLSMLANRFNESIKSLRCPACNVNGLQACRDLNSRCKISTRDNLASKLDNRWSIESRMSAKSLPVGDVDPGESAGRVLLEDGVPSLAGDDVFWCFFMTIASKYLSMYSWSVSKFSSLSSLFIQNFSAKSLAQRQVTGVWPSLSAGKQLEPIRLPIKGAASLQSAVEVGKKRTEQKEGLEAARKAQRTVGLDFGEFGARRHWGCT</sequence>
<name>A0A8X7WUP1_POLSE</name>
<organism evidence="1 2">
    <name type="scientific">Polypterus senegalus</name>
    <name type="common">Senegal bichir</name>
    <dbReference type="NCBI Taxonomy" id="55291"/>
    <lineage>
        <taxon>Eukaryota</taxon>
        <taxon>Metazoa</taxon>
        <taxon>Chordata</taxon>
        <taxon>Craniata</taxon>
        <taxon>Vertebrata</taxon>
        <taxon>Euteleostomi</taxon>
        <taxon>Actinopterygii</taxon>
        <taxon>Polypteriformes</taxon>
        <taxon>Polypteridae</taxon>
        <taxon>Polypterus</taxon>
    </lineage>
</organism>